<dbReference type="EMBL" id="JADGII010000006">
    <property type="protein sequence ID" value="MBF0636540.1"/>
    <property type="molecule type" value="Genomic_DNA"/>
</dbReference>
<gene>
    <name evidence="1" type="ORF">INT08_05020</name>
</gene>
<protein>
    <recommendedName>
        <fullName evidence="3">Nucleoside 2-deoxyribosyltransferase</fullName>
    </recommendedName>
</protein>
<organism evidence="1 2">
    <name type="scientific">Prosthecochloris ethylica</name>
    <dbReference type="NCBI Taxonomy" id="2743976"/>
    <lineage>
        <taxon>Bacteria</taxon>
        <taxon>Pseudomonadati</taxon>
        <taxon>Chlorobiota</taxon>
        <taxon>Chlorobiia</taxon>
        <taxon>Chlorobiales</taxon>
        <taxon>Chlorobiaceae</taxon>
        <taxon>Prosthecochloris</taxon>
    </lineage>
</organism>
<sequence length="160" mass="17985">MKNKFSIYLSVSIKKGGNDKRDPSYFWTVEQEEILKNIINAAEVIICNPATFTIPRHNYEENYKACVKSVIDSNLVLVDARQKKGIGVGGEMMVAKYENVPVMTIAPPNTHYRKLVESTTSPTGESEWLHPFIFGLSTWIVDDLEEACSKINTLIDNGTL</sequence>
<evidence type="ECO:0000313" key="2">
    <source>
        <dbReference type="Proteomes" id="UP000619838"/>
    </source>
</evidence>
<proteinExistence type="predicted"/>
<name>A0ABR9XR73_9CHLB</name>
<reference evidence="1 2" key="1">
    <citation type="journal article" date="2020" name="Microorganisms">
        <title>Simultaneous Genome Sequencing of Prosthecochloris ethylica and Desulfuromonas acetoxidans within a Syntrophic Mixture Reveals Unique Pili and Protein Interactions.</title>
        <authorList>
            <person name="Kyndt J.A."/>
            <person name="Van Beeumen J.J."/>
            <person name="Meyer T.E."/>
        </authorList>
    </citation>
    <scope>NUCLEOTIDE SEQUENCE [LARGE SCALE GENOMIC DNA]</scope>
    <source>
        <strain evidence="1 2">N3</strain>
    </source>
</reference>
<accession>A0ABR9XR73</accession>
<comment type="caution">
    <text evidence="1">The sequence shown here is derived from an EMBL/GenBank/DDBJ whole genome shotgun (WGS) entry which is preliminary data.</text>
</comment>
<evidence type="ECO:0008006" key="3">
    <source>
        <dbReference type="Google" id="ProtNLM"/>
    </source>
</evidence>
<dbReference type="Proteomes" id="UP000619838">
    <property type="component" value="Unassembled WGS sequence"/>
</dbReference>
<keyword evidence="2" id="KW-1185">Reference proteome</keyword>
<dbReference type="RefSeq" id="WP_175186993.1">
    <property type="nucleotide sequence ID" value="NZ_JABVZQ010000003.1"/>
</dbReference>
<evidence type="ECO:0000313" key="1">
    <source>
        <dbReference type="EMBL" id="MBF0636540.1"/>
    </source>
</evidence>